<dbReference type="PROSITE" id="PS50850">
    <property type="entry name" value="MFS"/>
    <property type="match status" value="1"/>
</dbReference>
<reference evidence="8 9" key="1">
    <citation type="submission" date="2024-10" db="EMBL/GenBank/DDBJ databases">
        <authorList>
            <person name="Kim D."/>
        </authorList>
    </citation>
    <scope>NUCLEOTIDE SEQUENCE [LARGE SCALE GENOMIC DNA]</scope>
    <source>
        <strain evidence="8">BH-2024</strain>
    </source>
</reference>
<feature type="transmembrane region" description="Helical" evidence="6">
    <location>
        <begin position="65"/>
        <end position="90"/>
    </location>
</feature>
<dbReference type="Pfam" id="PF07690">
    <property type="entry name" value="MFS_1"/>
    <property type="match status" value="1"/>
</dbReference>
<dbReference type="InterPro" id="IPR036259">
    <property type="entry name" value="MFS_trans_sf"/>
</dbReference>
<accession>A0ABD2KP61</accession>
<evidence type="ECO:0000313" key="8">
    <source>
        <dbReference type="EMBL" id="KAL3104618.1"/>
    </source>
</evidence>
<evidence type="ECO:0000256" key="6">
    <source>
        <dbReference type="SAM" id="Phobius"/>
    </source>
</evidence>
<protein>
    <recommendedName>
        <fullName evidence="7">Major facilitator superfamily (MFS) profile domain-containing protein</fullName>
    </recommendedName>
</protein>
<dbReference type="InterPro" id="IPR020846">
    <property type="entry name" value="MFS_dom"/>
</dbReference>
<evidence type="ECO:0000313" key="9">
    <source>
        <dbReference type="Proteomes" id="UP001620626"/>
    </source>
</evidence>
<feature type="transmembrane region" description="Helical" evidence="6">
    <location>
        <begin position="506"/>
        <end position="524"/>
    </location>
</feature>
<dbReference type="SUPFAM" id="SSF103473">
    <property type="entry name" value="MFS general substrate transporter"/>
    <property type="match status" value="1"/>
</dbReference>
<feature type="transmembrane region" description="Helical" evidence="6">
    <location>
        <begin position="356"/>
        <end position="375"/>
    </location>
</feature>
<feature type="transmembrane region" description="Helical" evidence="6">
    <location>
        <begin position="439"/>
        <end position="458"/>
    </location>
</feature>
<keyword evidence="5 6" id="KW-0472">Membrane</keyword>
<dbReference type="PANTHER" id="PTHR23510">
    <property type="entry name" value="INNER MEMBRANE TRANSPORT PROTEIN YAJR"/>
    <property type="match status" value="1"/>
</dbReference>
<feature type="transmembrane region" description="Helical" evidence="6">
    <location>
        <begin position="102"/>
        <end position="123"/>
    </location>
</feature>
<comment type="caution">
    <text evidence="8">The sequence shown here is derived from an EMBL/GenBank/DDBJ whole genome shotgun (WGS) entry which is preliminary data.</text>
</comment>
<feature type="domain" description="Major facilitator superfamily (MFS) profile" evidence="7">
    <location>
        <begin position="65"/>
        <end position="528"/>
    </location>
</feature>
<evidence type="ECO:0000256" key="3">
    <source>
        <dbReference type="ARBA" id="ARBA00022692"/>
    </source>
</evidence>
<proteinExistence type="predicted"/>
<dbReference type="AlphaFoldDB" id="A0ABD2KP61"/>
<feature type="transmembrane region" description="Helical" evidence="6">
    <location>
        <begin position="479"/>
        <end position="500"/>
    </location>
</feature>
<keyword evidence="3 6" id="KW-0812">Transmembrane</keyword>
<evidence type="ECO:0000256" key="4">
    <source>
        <dbReference type="ARBA" id="ARBA00022989"/>
    </source>
</evidence>
<evidence type="ECO:0000256" key="1">
    <source>
        <dbReference type="ARBA" id="ARBA00004127"/>
    </source>
</evidence>
<organism evidence="8 9">
    <name type="scientific">Heterodera trifolii</name>
    <dbReference type="NCBI Taxonomy" id="157864"/>
    <lineage>
        <taxon>Eukaryota</taxon>
        <taxon>Metazoa</taxon>
        <taxon>Ecdysozoa</taxon>
        <taxon>Nematoda</taxon>
        <taxon>Chromadorea</taxon>
        <taxon>Rhabditida</taxon>
        <taxon>Tylenchina</taxon>
        <taxon>Tylenchomorpha</taxon>
        <taxon>Tylenchoidea</taxon>
        <taxon>Heteroderidae</taxon>
        <taxon>Heteroderinae</taxon>
        <taxon>Heterodera</taxon>
    </lineage>
</organism>
<dbReference type="InterPro" id="IPR051068">
    <property type="entry name" value="MFS_Domain-Containing_Protein"/>
</dbReference>
<keyword evidence="9" id="KW-1185">Reference proteome</keyword>
<feature type="transmembrane region" description="Helical" evidence="6">
    <location>
        <begin position="199"/>
        <end position="222"/>
    </location>
</feature>
<dbReference type="PANTHER" id="PTHR23510:SF3">
    <property type="entry name" value="MAJOR FACILITATOR SUPERFAMILY DOMAIN-CONTAINING PROTEIN 8"/>
    <property type="match status" value="1"/>
</dbReference>
<keyword evidence="4 6" id="KW-1133">Transmembrane helix</keyword>
<dbReference type="Proteomes" id="UP001620626">
    <property type="component" value="Unassembled WGS sequence"/>
</dbReference>
<comment type="subcellular location">
    <subcellularLocation>
        <location evidence="1">Endomembrane system</location>
        <topology evidence="1">Multi-pass membrane protein</topology>
    </subcellularLocation>
</comment>
<evidence type="ECO:0000256" key="2">
    <source>
        <dbReference type="ARBA" id="ARBA00022448"/>
    </source>
</evidence>
<feature type="transmembrane region" description="Helical" evidence="6">
    <location>
        <begin position="382"/>
        <end position="404"/>
    </location>
</feature>
<evidence type="ECO:0000256" key="5">
    <source>
        <dbReference type="ARBA" id="ARBA00023136"/>
    </source>
</evidence>
<dbReference type="Gene3D" id="1.20.1250.20">
    <property type="entry name" value="MFS general substrate transporter like domains"/>
    <property type="match status" value="1"/>
</dbReference>
<name>A0ABD2KP61_9BILA</name>
<feature type="transmembrane region" description="Helical" evidence="6">
    <location>
        <begin position="135"/>
        <end position="152"/>
    </location>
</feature>
<dbReference type="EMBL" id="JBICBT010000704">
    <property type="protein sequence ID" value="KAL3104618.1"/>
    <property type="molecule type" value="Genomic_DNA"/>
</dbReference>
<keyword evidence="2" id="KW-0813">Transport</keyword>
<feature type="transmembrane region" description="Helical" evidence="6">
    <location>
        <begin position="322"/>
        <end position="344"/>
    </location>
</feature>
<evidence type="ECO:0000259" key="7">
    <source>
        <dbReference type="PROSITE" id="PS50850"/>
    </source>
</evidence>
<dbReference type="GO" id="GO:0012505">
    <property type="term" value="C:endomembrane system"/>
    <property type="evidence" value="ECO:0007669"/>
    <property type="project" value="UniProtKB-SubCell"/>
</dbReference>
<feature type="transmembrane region" description="Helical" evidence="6">
    <location>
        <begin position="158"/>
        <end position="178"/>
    </location>
</feature>
<dbReference type="InterPro" id="IPR011701">
    <property type="entry name" value="MFS"/>
</dbReference>
<gene>
    <name evidence="8" type="ORF">niasHT_022329</name>
</gene>
<sequence>MPPNFKSVPSPTTTFYGSLDQPNCRSCRSTLPPVTFAGPMPFFANLPIAPLVKERTKVQCTAWPSVYLCALFTFMASVQFTLLTASMWPYLMTLDTSLSEGFLGLLIALFSLSLIVASALFGVWSNRIRRFKPPLIFCNFSLFCGNFLYFSVSLFPSHWIRFVLIASRIAAGIGLAQIGLLKSYGISLTVPSDRQRATAFITGGSAMGTIFGPLLQLLFTSIESNRWSLRFVIYNFSVRLSLFTAPPLFASFVSVLLLLILLFCFSDSFVDLMRVADLDRVVTVYYQYSRKRLSRVSYDASPLPICDQWAASACYAMRFTQCFVLTSMEAISAPFAMLMFNWSYVEVVFNESVVNALFGGIALATYASYFVFDFGKRISGRFVCLCVLFALLFFYCFTFSWSFLSTNVSITDGNSGEIAVGCDSNRLGWCRGLKRINIWLYYALVIGLQGFAFPTLNVKLNTLFSQIVGPRLQSKQQCFIEMFGGIGRILGPLLTGFIYLRFGPRFVWLMLFCEISLMGFLWLLSFSRLVPIANESDE</sequence>
<feature type="transmembrane region" description="Helical" evidence="6">
    <location>
        <begin position="242"/>
        <end position="265"/>
    </location>
</feature>